<name>A0ABP6CLB4_9ACTN</name>
<comment type="caution">
    <text evidence="1">The sequence shown here is derived from an EMBL/GenBank/DDBJ whole genome shotgun (WGS) entry which is preliminary data.</text>
</comment>
<sequence length="80" mass="8400">MGEVAAAESERCFMEAGSPFPPTPQSAGVLKLQPPKLLRLAPDSALAACHVYFSWWPGERRRAVASGRSSEVGPDSGAAS</sequence>
<organism evidence="1 2">
    <name type="scientific">Streptomyces axinellae</name>
    <dbReference type="NCBI Taxonomy" id="552788"/>
    <lineage>
        <taxon>Bacteria</taxon>
        <taxon>Bacillati</taxon>
        <taxon>Actinomycetota</taxon>
        <taxon>Actinomycetes</taxon>
        <taxon>Kitasatosporales</taxon>
        <taxon>Streptomycetaceae</taxon>
        <taxon>Streptomyces</taxon>
    </lineage>
</organism>
<proteinExistence type="predicted"/>
<dbReference type="EMBL" id="BAAARJ010000013">
    <property type="protein sequence ID" value="GAA2623181.1"/>
    <property type="molecule type" value="Genomic_DNA"/>
</dbReference>
<evidence type="ECO:0000313" key="1">
    <source>
        <dbReference type="EMBL" id="GAA2623181.1"/>
    </source>
</evidence>
<protein>
    <submittedName>
        <fullName evidence="1">Uncharacterized protein</fullName>
    </submittedName>
</protein>
<reference evidence="2" key="1">
    <citation type="journal article" date="2019" name="Int. J. Syst. Evol. Microbiol.">
        <title>The Global Catalogue of Microorganisms (GCM) 10K type strain sequencing project: providing services to taxonomists for standard genome sequencing and annotation.</title>
        <authorList>
            <consortium name="The Broad Institute Genomics Platform"/>
            <consortium name="The Broad Institute Genome Sequencing Center for Infectious Disease"/>
            <person name="Wu L."/>
            <person name="Ma J."/>
        </authorList>
    </citation>
    <scope>NUCLEOTIDE SEQUENCE [LARGE SCALE GENOMIC DNA]</scope>
    <source>
        <strain evidence="2">JCM 16373</strain>
    </source>
</reference>
<keyword evidence="2" id="KW-1185">Reference proteome</keyword>
<accession>A0ABP6CLB4</accession>
<dbReference type="Proteomes" id="UP001501447">
    <property type="component" value="Unassembled WGS sequence"/>
</dbReference>
<evidence type="ECO:0000313" key="2">
    <source>
        <dbReference type="Proteomes" id="UP001501447"/>
    </source>
</evidence>
<gene>
    <name evidence="1" type="ORF">GCM10009863_41870</name>
</gene>